<dbReference type="EMBL" id="CAJOBA010102186">
    <property type="protein sequence ID" value="CAF4524150.1"/>
    <property type="molecule type" value="Genomic_DNA"/>
</dbReference>
<protein>
    <submittedName>
        <fullName evidence="1">Uncharacterized protein</fullName>
    </submittedName>
</protein>
<feature type="non-terminal residue" evidence="1">
    <location>
        <position position="1"/>
    </location>
</feature>
<dbReference type="Proteomes" id="UP000682733">
    <property type="component" value="Unassembled WGS sequence"/>
</dbReference>
<proteinExistence type="predicted"/>
<evidence type="ECO:0000313" key="2">
    <source>
        <dbReference type="Proteomes" id="UP000682733"/>
    </source>
</evidence>
<sequence>CLNNQNNEKQKLLFEIFSNTKSCDSSLPTLSTLAKNTIIESFNTISSEESVEEEQTNEETKEIIIDSYKSTLLNHVECEQSDKEEYKTSSSSVTMGKHSVLIYSEYQNIYSNEELDIGQHHFPNLIPVKGVAILFASKTVPK</sequence>
<gene>
    <name evidence="1" type="ORF">TMI583_LOCUS48833</name>
</gene>
<evidence type="ECO:0000313" key="1">
    <source>
        <dbReference type="EMBL" id="CAF4524150.1"/>
    </source>
</evidence>
<organism evidence="1 2">
    <name type="scientific">Didymodactylos carnosus</name>
    <dbReference type="NCBI Taxonomy" id="1234261"/>
    <lineage>
        <taxon>Eukaryota</taxon>
        <taxon>Metazoa</taxon>
        <taxon>Spiralia</taxon>
        <taxon>Gnathifera</taxon>
        <taxon>Rotifera</taxon>
        <taxon>Eurotatoria</taxon>
        <taxon>Bdelloidea</taxon>
        <taxon>Philodinida</taxon>
        <taxon>Philodinidae</taxon>
        <taxon>Didymodactylos</taxon>
    </lineage>
</organism>
<feature type="non-terminal residue" evidence="1">
    <location>
        <position position="142"/>
    </location>
</feature>
<comment type="caution">
    <text evidence="1">The sequence shown here is derived from an EMBL/GenBank/DDBJ whole genome shotgun (WGS) entry which is preliminary data.</text>
</comment>
<name>A0A8S2XYD2_9BILA</name>
<reference evidence="1" key="1">
    <citation type="submission" date="2021-02" db="EMBL/GenBank/DDBJ databases">
        <authorList>
            <person name="Nowell W R."/>
        </authorList>
    </citation>
    <scope>NUCLEOTIDE SEQUENCE</scope>
</reference>
<dbReference type="AlphaFoldDB" id="A0A8S2XYD2"/>
<accession>A0A8S2XYD2</accession>